<accession>A0A6G1E2J4</accession>
<name>A0A6G1E2J4_9ORYZ</name>
<gene>
    <name evidence="1" type="ORF">E2562_027646</name>
</gene>
<organism evidence="1 2">
    <name type="scientific">Oryza meyeriana var. granulata</name>
    <dbReference type="NCBI Taxonomy" id="110450"/>
    <lineage>
        <taxon>Eukaryota</taxon>
        <taxon>Viridiplantae</taxon>
        <taxon>Streptophyta</taxon>
        <taxon>Embryophyta</taxon>
        <taxon>Tracheophyta</taxon>
        <taxon>Spermatophyta</taxon>
        <taxon>Magnoliopsida</taxon>
        <taxon>Liliopsida</taxon>
        <taxon>Poales</taxon>
        <taxon>Poaceae</taxon>
        <taxon>BOP clade</taxon>
        <taxon>Oryzoideae</taxon>
        <taxon>Oryzeae</taxon>
        <taxon>Oryzinae</taxon>
        <taxon>Oryza</taxon>
        <taxon>Oryza meyeriana</taxon>
    </lineage>
</organism>
<sequence length="59" mass="6207">MLEFSRELPLGEVTQHPRVTRGCERLGVAQETACACTGVSCTGSFRSGSEEEPGATCCA</sequence>
<proteinExistence type="predicted"/>
<evidence type="ECO:0000313" key="1">
    <source>
        <dbReference type="EMBL" id="KAF0919010.1"/>
    </source>
</evidence>
<reference evidence="1 2" key="1">
    <citation type="submission" date="2019-11" db="EMBL/GenBank/DDBJ databases">
        <title>Whole genome sequence of Oryza granulata.</title>
        <authorList>
            <person name="Li W."/>
        </authorList>
    </citation>
    <scope>NUCLEOTIDE SEQUENCE [LARGE SCALE GENOMIC DNA]</scope>
    <source>
        <strain evidence="2">cv. Menghai</strain>
        <tissue evidence="1">Leaf</tissue>
    </source>
</reference>
<protein>
    <submittedName>
        <fullName evidence="1">Uncharacterized protein</fullName>
    </submittedName>
</protein>
<dbReference type="Proteomes" id="UP000479710">
    <property type="component" value="Unassembled WGS sequence"/>
</dbReference>
<keyword evidence="2" id="KW-1185">Reference proteome</keyword>
<dbReference type="EMBL" id="SPHZ02000005">
    <property type="protein sequence ID" value="KAF0919010.1"/>
    <property type="molecule type" value="Genomic_DNA"/>
</dbReference>
<dbReference type="AlphaFoldDB" id="A0A6G1E2J4"/>
<comment type="caution">
    <text evidence="1">The sequence shown here is derived from an EMBL/GenBank/DDBJ whole genome shotgun (WGS) entry which is preliminary data.</text>
</comment>
<evidence type="ECO:0000313" key="2">
    <source>
        <dbReference type="Proteomes" id="UP000479710"/>
    </source>
</evidence>